<evidence type="ECO:0000313" key="2">
    <source>
        <dbReference type="Proteomes" id="UP001596283"/>
    </source>
</evidence>
<name>A0ABW1TG81_9LACO</name>
<sequence length="80" mass="9096">MTKGLIFAFHGGPTSFINRVNDVVDQLDDVDLSLLERLCEWSKDNGFVIPMGSLELTVADIQFRLKKLERLELIDFGVRV</sequence>
<comment type="caution">
    <text evidence="1">The sequence shown here is derived from an EMBL/GenBank/DDBJ whole genome shotgun (WGS) entry which is preliminary data.</text>
</comment>
<accession>A0ABW1TG81</accession>
<organism evidence="1 2">
    <name type="scientific">Levilactobacillus fujinensis</name>
    <dbReference type="NCBI Taxonomy" id="2486024"/>
    <lineage>
        <taxon>Bacteria</taxon>
        <taxon>Bacillati</taxon>
        <taxon>Bacillota</taxon>
        <taxon>Bacilli</taxon>
        <taxon>Lactobacillales</taxon>
        <taxon>Lactobacillaceae</taxon>
        <taxon>Levilactobacillus</taxon>
    </lineage>
</organism>
<evidence type="ECO:0008006" key="3">
    <source>
        <dbReference type="Google" id="ProtNLM"/>
    </source>
</evidence>
<protein>
    <recommendedName>
        <fullName evidence="3">ArsR family transcriptional regulator</fullName>
    </recommendedName>
</protein>
<evidence type="ECO:0000313" key="1">
    <source>
        <dbReference type="EMBL" id="MFC6260245.1"/>
    </source>
</evidence>
<reference evidence="2" key="1">
    <citation type="journal article" date="2019" name="Int. J. Syst. Evol. Microbiol.">
        <title>The Global Catalogue of Microorganisms (GCM) 10K type strain sequencing project: providing services to taxonomists for standard genome sequencing and annotation.</title>
        <authorList>
            <consortium name="The Broad Institute Genomics Platform"/>
            <consortium name="The Broad Institute Genome Sequencing Center for Infectious Disease"/>
            <person name="Wu L."/>
            <person name="Ma J."/>
        </authorList>
    </citation>
    <scope>NUCLEOTIDE SEQUENCE [LARGE SCALE GENOMIC DNA]</scope>
    <source>
        <strain evidence="2">CCM 8908</strain>
    </source>
</reference>
<dbReference type="RefSeq" id="WP_125685864.1">
    <property type="nucleotide sequence ID" value="NZ_JBHSSI010000028.1"/>
</dbReference>
<dbReference type="EMBL" id="JBHSSI010000028">
    <property type="protein sequence ID" value="MFC6260245.1"/>
    <property type="molecule type" value="Genomic_DNA"/>
</dbReference>
<proteinExistence type="predicted"/>
<dbReference type="Proteomes" id="UP001596283">
    <property type="component" value="Unassembled WGS sequence"/>
</dbReference>
<gene>
    <name evidence="1" type="ORF">ACFP1C_04735</name>
</gene>
<keyword evidence="2" id="KW-1185">Reference proteome</keyword>